<dbReference type="EMBL" id="MRTF01000009">
    <property type="protein sequence ID" value="OME89737.1"/>
    <property type="molecule type" value="Genomic_DNA"/>
</dbReference>
<dbReference type="GO" id="GO:0003824">
    <property type="term" value="F:catalytic activity"/>
    <property type="evidence" value="ECO:0007669"/>
    <property type="project" value="InterPro"/>
</dbReference>
<gene>
    <name evidence="1" type="ORF">BK123_25570</name>
</gene>
<dbReference type="GO" id="GO:0030246">
    <property type="term" value="F:carbohydrate binding"/>
    <property type="evidence" value="ECO:0007669"/>
    <property type="project" value="InterPro"/>
</dbReference>
<accession>A0A1R1AVV2</accession>
<dbReference type="InterPro" id="IPR011013">
    <property type="entry name" value="Gal_mutarotase_sf_dom"/>
</dbReference>
<dbReference type="Proteomes" id="UP000187074">
    <property type="component" value="Unassembled WGS sequence"/>
</dbReference>
<sequence>MIWSKGMLDGYEVWTGCTEVMEMVLVPELGSRVISLRNRKTGREWLVQPAGALETNGYASSFGKRDGSGWDEMFPTINPCRYPVYPWKGTVLPDHGEVWSIPWKAHSEEKQLHCSVQGIRIPYQLRKTYSFPREDTLRIDYAVHNSSPFPFSFLWAAHPLFQIDEGAEIIVPHELREIIVSYSANGRLGEFGDIRKWPQPWDEKPHIRLNRTESRLEASAEKFYFAGELPDGQASIYDPVAEEGLCMLFPKEQVPYLAIWANYGGYQGQYHLALEPATGLLDDLSYAMDRQAAAEVPAGDTYMWYLEISWIDGFKEGKPS</sequence>
<dbReference type="GO" id="GO:0005975">
    <property type="term" value="P:carbohydrate metabolic process"/>
    <property type="evidence" value="ECO:0007669"/>
    <property type="project" value="InterPro"/>
</dbReference>
<dbReference type="AlphaFoldDB" id="A0A1R1AVV2"/>
<dbReference type="Gene3D" id="2.70.98.10">
    <property type="match status" value="1"/>
</dbReference>
<comment type="caution">
    <text evidence="1">The sequence shown here is derived from an EMBL/GenBank/DDBJ whole genome shotgun (WGS) entry which is preliminary data.</text>
</comment>
<evidence type="ECO:0000313" key="2">
    <source>
        <dbReference type="Proteomes" id="UP000187074"/>
    </source>
</evidence>
<organism evidence="1 2">
    <name type="scientific">Paenibacillus lautus</name>
    <name type="common">Bacillus lautus</name>
    <dbReference type="NCBI Taxonomy" id="1401"/>
    <lineage>
        <taxon>Bacteria</taxon>
        <taxon>Bacillati</taxon>
        <taxon>Bacillota</taxon>
        <taxon>Bacilli</taxon>
        <taxon>Bacillales</taxon>
        <taxon>Paenibacillaceae</taxon>
        <taxon>Paenibacillus</taxon>
    </lineage>
</organism>
<protein>
    <recommendedName>
        <fullName evidence="3">DUF5107 domain-containing protein</fullName>
    </recommendedName>
</protein>
<dbReference type="InterPro" id="IPR014718">
    <property type="entry name" value="GH-type_carb-bd"/>
</dbReference>
<evidence type="ECO:0008006" key="3">
    <source>
        <dbReference type="Google" id="ProtNLM"/>
    </source>
</evidence>
<reference evidence="1 2" key="1">
    <citation type="submission" date="2016-11" db="EMBL/GenBank/DDBJ databases">
        <title>Paenibacillus species isolates.</title>
        <authorList>
            <person name="Beno S.M."/>
        </authorList>
    </citation>
    <scope>NUCLEOTIDE SEQUENCE [LARGE SCALE GENOMIC DNA]</scope>
    <source>
        <strain evidence="1 2">FSL F4-0100</strain>
    </source>
</reference>
<dbReference type="STRING" id="1401.BK123_25570"/>
<dbReference type="OrthoDB" id="113447at2"/>
<evidence type="ECO:0000313" key="1">
    <source>
        <dbReference type="EMBL" id="OME89737.1"/>
    </source>
</evidence>
<dbReference type="RefSeq" id="WP_076325163.1">
    <property type="nucleotide sequence ID" value="NZ_MRTF01000009.1"/>
</dbReference>
<proteinExistence type="predicted"/>
<dbReference type="SUPFAM" id="SSF74650">
    <property type="entry name" value="Galactose mutarotase-like"/>
    <property type="match status" value="1"/>
</dbReference>
<name>A0A1R1AVV2_PAELA</name>